<accession>A0ABS4DXY0</accession>
<organism evidence="2 3">
    <name type="scientific">Rhizobium halophytocola</name>
    <dbReference type="NCBI Taxonomy" id="735519"/>
    <lineage>
        <taxon>Bacteria</taxon>
        <taxon>Pseudomonadati</taxon>
        <taxon>Pseudomonadota</taxon>
        <taxon>Alphaproteobacteria</taxon>
        <taxon>Hyphomicrobiales</taxon>
        <taxon>Rhizobiaceae</taxon>
        <taxon>Rhizobium/Agrobacterium group</taxon>
        <taxon>Rhizobium</taxon>
    </lineage>
</organism>
<dbReference type="RefSeq" id="WP_209944382.1">
    <property type="nucleotide sequence ID" value="NZ_JAGGJU010000005.1"/>
</dbReference>
<evidence type="ECO:0000259" key="1">
    <source>
        <dbReference type="Pfam" id="PF00717"/>
    </source>
</evidence>
<dbReference type="InterPro" id="IPR010982">
    <property type="entry name" value="Lambda_DNA-bd_dom_sf"/>
</dbReference>
<reference evidence="2 3" key="1">
    <citation type="submission" date="2021-03" db="EMBL/GenBank/DDBJ databases">
        <title>Genomic Encyclopedia of Type Strains, Phase IV (KMG-IV): sequencing the most valuable type-strain genomes for metagenomic binning, comparative biology and taxonomic classification.</title>
        <authorList>
            <person name="Goeker M."/>
        </authorList>
    </citation>
    <scope>NUCLEOTIDE SEQUENCE [LARGE SCALE GENOMIC DNA]</scope>
    <source>
        <strain evidence="2 3">DSM 21600</strain>
    </source>
</reference>
<name>A0ABS4DXY0_9HYPH</name>
<evidence type="ECO:0000313" key="3">
    <source>
        <dbReference type="Proteomes" id="UP000759443"/>
    </source>
</evidence>
<comment type="caution">
    <text evidence="2">The sequence shown here is derived from an EMBL/GenBank/DDBJ whole genome shotgun (WGS) entry which is preliminary data.</text>
</comment>
<dbReference type="Proteomes" id="UP000759443">
    <property type="component" value="Unassembled WGS sequence"/>
</dbReference>
<keyword evidence="3" id="KW-1185">Reference proteome</keyword>
<gene>
    <name evidence="2" type="ORF">J2Z17_001972</name>
</gene>
<dbReference type="SUPFAM" id="SSF51306">
    <property type="entry name" value="LexA/Signal peptidase"/>
    <property type="match status" value="1"/>
</dbReference>
<dbReference type="InterPro" id="IPR036286">
    <property type="entry name" value="LexA/Signal_pep-like_sf"/>
</dbReference>
<dbReference type="InterPro" id="IPR015927">
    <property type="entry name" value="Peptidase_S24_S26A/B/C"/>
</dbReference>
<dbReference type="InterPro" id="IPR039418">
    <property type="entry name" value="LexA-like"/>
</dbReference>
<dbReference type="EMBL" id="JAGGJU010000005">
    <property type="protein sequence ID" value="MBP1850535.1"/>
    <property type="molecule type" value="Genomic_DNA"/>
</dbReference>
<protein>
    <submittedName>
        <fullName evidence="2">SOS-response transcriptional repressor LexA</fullName>
    </submittedName>
</protein>
<dbReference type="Gene3D" id="2.10.109.10">
    <property type="entry name" value="Umud Fragment, subunit A"/>
    <property type="match status" value="1"/>
</dbReference>
<evidence type="ECO:0000313" key="2">
    <source>
        <dbReference type="EMBL" id="MBP1850535.1"/>
    </source>
</evidence>
<dbReference type="Gene3D" id="1.10.260.40">
    <property type="entry name" value="lambda repressor-like DNA-binding domains"/>
    <property type="match status" value="1"/>
</dbReference>
<feature type="domain" description="Peptidase S24/S26A/S26B/S26C" evidence="1">
    <location>
        <begin position="90"/>
        <end position="197"/>
    </location>
</feature>
<dbReference type="SUPFAM" id="SSF47413">
    <property type="entry name" value="lambda repressor-like DNA-binding domains"/>
    <property type="match status" value="1"/>
</dbReference>
<dbReference type="Pfam" id="PF00717">
    <property type="entry name" value="Peptidase_S24"/>
    <property type="match status" value="1"/>
</dbReference>
<proteinExistence type="predicted"/>
<sequence>MTQTVLEQILSRVQRRLEALGITEHAAEVKAQAKVGTIRNWRRGAMPRIETLKVVAPALATTPEWLAYGVGPEDTEAQTPTRPAIAVPRISWVSAGAFAINDSVLPTDEFDTVYAADLPDGEWYAFDIPEGYDSMDRISPPGSVIIVNRKSKRLIPNACYVITDTDGAATYKRYRQSPARFEPVSTNPAHEPLFPDKGNLPGIFGRVYRSYINM</sequence>
<dbReference type="CDD" id="cd06529">
    <property type="entry name" value="S24_LexA-like"/>
    <property type="match status" value="1"/>
</dbReference>